<dbReference type="InterPro" id="IPR051311">
    <property type="entry name" value="DedA_domain"/>
</dbReference>
<keyword evidence="1" id="KW-0472">Membrane</keyword>
<keyword evidence="1" id="KW-1133">Transmembrane helix</keyword>
<feature type="transmembrane region" description="Helical" evidence="1">
    <location>
        <begin position="21"/>
        <end position="41"/>
    </location>
</feature>
<dbReference type="AlphaFoldDB" id="A0A381YV95"/>
<feature type="domain" description="VTT" evidence="2">
    <location>
        <begin position="71"/>
        <end position="181"/>
    </location>
</feature>
<name>A0A381YV95_9ZZZZ</name>
<dbReference type="EMBL" id="UINC01019032">
    <property type="protein sequence ID" value="SVA80387.1"/>
    <property type="molecule type" value="Genomic_DNA"/>
</dbReference>
<dbReference type="PANTHER" id="PTHR42709">
    <property type="entry name" value="ALKALINE PHOSPHATASE LIKE PROTEIN"/>
    <property type="match status" value="1"/>
</dbReference>
<dbReference type="PANTHER" id="PTHR42709:SF4">
    <property type="entry name" value="INNER MEMBRANE PROTEIN YQAA"/>
    <property type="match status" value="1"/>
</dbReference>
<proteinExistence type="predicted"/>
<accession>A0A381YV95</accession>
<keyword evidence="1" id="KW-0812">Transmembrane</keyword>
<sequence length="195" mass="20963">MNTLVRILSMPSKWDWRDANILLRVGILLAVLAASATALLLRDQLTLTQAGYGGVALASLVASAGLIIPVPALGAVCAGGVFLNPALLGLIAGTSETIGELTGYFLGYSGREVATKSRLYKRLEPLVRRRGWLPLFLVSLVPNPIFDILGIAAGALRYPLWSFLSVVWVGKTLKFLTLAYACKYSLAWLTEVFGL</sequence>
<dbReference type="Pfam" id="PF09335">
    <property type="entry name" value="VTT_dom"/>
    <property type="match status" value="1"/>
</dbReference>
<evidence type="ECO:0000259" key="2">
    <source>
        <dbReference type="Pfam" id="PF09335"/>
    </source>
</evidence>
<evidence type="ECO:0000313" key="3">
    <source>
        <dbReference type="EMBL" id="SVA80387.1"/>
    </source>
</evidence>
<feature type="transmembrane region" description="Helical" evidence="1">
    <location>
        <begin position="61"/>
        <end position="83"/>
    </location>
</feature>
<gene>
    <name evidence="3" type="ORF">METZ01_LOCUS133241</name>
</gene>
<feature type="transmembrane region" description="Helical" evidence="1">
    <location>
        <begin position="131"/>
        <end position="154"/>
    </location>
</feature>
<reference evidence="3" key="1">
    <citation type="submission" date="2018-05" db="EMBL/GenBank/DDBJ databases">
        <authorList>
            <person name="Lanie J.A."/>
            <person name="Ng W.-L."/>
            <person name="Kazmierczak K.M."/>
            <person name="Andrzejewski T.M."/>
            <person name="Davidsen T.M."/>
            <person name="Wayne K.J."/>
            <person name="Tettelin H."/>
            <person name="Glass J.I."/>
            <person name="Rusch D."/>
            <person name="Podicherti R."/>
            <person name="Tsui H.-C.T."/>
            <person name="Winkler M.E."/>
        </authorList>
    </citation>
    <scope>NUCLEOTIDE SEQUENCE</scope>
</reference>
<dbReference type="InterPro" id="IPR032816">
    <property type="entry name" value="VTT_dom"/>
</dbReference>
<feature type="transmembrane region" description="Helical" evidence="1">
    <location>
        <begin position="160"/>
        <end position="181"/>
    </location>
</feature>
<evidence type="ECO:0000256" key="1">
    <source>
        <dbReference type="SAM" id="Phobius"/>
    </source>
</evidence>
<organism evidence="3">
    <name type="scientific">marine metagenome</name>
    <dbReference type="NCBI Taxonomy" id="408172"/>
    <lineage>
        <taxon>unclassified sequences</taxon>
        <taxon>metagenomes</taxon>
        <taxon>ecological metagenomes</taxon>
    </lineage>
</organism>
<protein>
    <recommendedName>
        <fullName evidence="2">VTT domain-containing protein</fullName>
    </recommendedName>
</protein>